<dbReference type="SUPFAM" id="SSF50249">
    <property type="entry name" value="Nucleic acid-binding proteins"/>
    <property type="match status" value="1"/>
</dbReference>
<comment type="similarity">
    <text evidence="2">Belongs to the replication factor A protein 3 family.</text>
</comment>
<dbReference type="InterPro" id="IPR013970">
    <property type="entry name" value="Rfa2"/>
</dbReference>
<dbReference type="GO" id="GO:0031981">
    <property type="term" value="C:nuclear lumen"/>
    <property type="evidence" value="ECO:0007669"/>
    <property type="project" value="UniProtKB-ARBA"/>
</dbReference>
<keyword evidence="3" id="KW-0539">Nucleus</keyword>
<dbReference type="PANTHER" id="PTHR47058">
    <property type="entry name" value="REPLICATION PROTEIN A 14 KDA SUBUNIT A-RELATED"/>
    <property type="match status" value="1"/>
</dbReference>
<protein>
    <submittedName>
        <fullName evidence="4">Uncharacterized protein</fullName>
    </submittedName>
</protein>
<comment type="subcellular location">
    <subcellularLocation>
        <location evidence="1">Nucleus</location>
    </subcellularLocation>
</comment>
<reference evidence="4" key="1">
    <citation type="submission" date="2023-10" db="EMBL/GenBank/DDBJ databases">
        <authorList>
            <person name="Domelevo Entfellner J.-B."/>
        </authorList>
    </citation>
    <scope>NUCLEOTIDE SEQUENCE</scope>
</reference>
<dbReference type="GO" id="GO:0003677">
    <property type="term" value="F:DNA binding"/>
    <property type="evidence" value="ECO:0007669"/>
    <property type="project" value="InterPro"/>
</dbReference>
<organism evidence="4 5">
    <name type="scientific">Sphenostylis stenocarpa</name>
    <dbReference type="NCBI Taxonomy" id="92480"/>
    <lineage>
        <taxon>Eukaryota</taxon>
        <taxon>Viridiplantae</taxon>
        <taxon>Streptophyta</taxon>
        <taxon>Embryophyta</taxon>
        <taxon>Tracheophyta</taxon>
        <taxon>Spermatophyta</taxon>
        <taxon>Magnoliopsida</taxon>
        <taxon>eudicotyledons</taxon>
        <taxon>Gunneridae</taxon>
        <taxon>Pentapetalae</taxon>
        <taxon>rosids</taxon>
        <taxon>fabids</taxon>
        <taxon>Fabales</taxon>
        <taxon>Fabaceae</taxon>
        <taxon>Papilionoideae</taxon>
        <taxon>50 kb inversion clade</taxon>
        <taxon>NPAAA clade</taxon>
        <taxon>indigoferoid/millettioid clade</taxon>
        <taxon>Phaseoleae</taxon>
        <taxon>Sphenostylis</taxon>
    </lineage>
</organism>
<dbReference type="Proteomes" id="UP001189624">
    <property type="component" value="Chromosome 10"/>
</dbReference>
<sequence>MSLFPAKRKNNRLRFPLCCFLCAFSVSNYAIANARRVSFQQFQGMDMSNPAVFVNAQLIPNFTGKKVRIVVQVNQCDGGVATAKSTDDSQLIIKGLPQVPIMNFIEVIGIAESSNSIDAEIWTDFGNTFDTNSYNQLCQLANGEFKGLFL</sequence>
<proteinExistence type="inferred from homology"/>
<dbReference type="AlphaFoldDB" id="A0AA86W395"/>
<dbReference type="EMBL" id="OY731407">
    <property type="protein sequence ID" value="CAJ1977587.1"/>
    <property type="molecule type" value="Genomic_DNA"/>
</dbReference>
<dbReference type="InterPro" id="IPR012340">
    <property type="entry name" value="NA-bd_OB-fold"/>
</dbReference>
<dbReference type="Gene3D" id="2.40.50.140">
    <property type="entry name" value="Nucleic acid-binding proteins"/>
    <property type="match status" value="1"/>
</dbReference>
<name>A0AA86W395_9FABA</name>
<evidence type="ECO:0000256" key="1">
    <source>
        <dbReference type="ARBA" id="ARBA00004123"/>
    </source>
</evidence>
<evidence type="ECO:0000256" key="2">
    <source>
        <dbReference type="ARBA" id="ARBA00009761"/>
    </source>
</evidence>
<evidence type="ECO:0000256" key="3">
    <source>
        <dbReference type="ARBA" id="ARBA00023242"/>
    </source>
</evidence>
<dbReference type="PANTHER" id="PTHR47058:SF1">
    <property type="entry name" value="REPLICATION FACTOR A PROTEIN 3"/>
    <property type="match status" value="1"/>
</dbReference>
<accession>A0AA86W395</accession>
<dbReference type="GO" id="GO:0006310">
    <property type="term" value="P:DNA recombination"/>
    <property type="evidence" value="ECO:0007669"/>
    <property type="project" value="InterPro"/>
</dbReference>
<keyword evidence="5" id="KW-1185">Reference proteome</keyword>
<gene>
    <name evidence="4" type="ORF">AYBTSS11_LOCUS29754</name>
</gene>
<evidence type="ECO:0000313" key="5">
    <source>
        <dbReference type="Proteomes" id="UP001189624"/>
    </source>
</evidence>
<dbReference type="GO" id="GO:0006260">
    <property type="term" value="P:DNA replication"/>
    <property type="evidence" value="ECO:0007669"/>
    <property type="project" value="InterPro"/>
</dbReference>
<dbReference type="GO" id="GO:0006281">
    <property type="term" value="P:DNA repair"/>
    <property type="evidence" value="ECO:0007669"/>
    <property type="project" value="InterPro"/>
</dbReference>
<dbReference type="CDD" id="cd04479">
    <property type="entry name" value="RPA3"/>
    <property type="match status" value="1"/>
</dbReference>
<evidence type="ECO:0000313" key="4">
    <source>
        <dbReference type="EMBL" id="CAJ1977587.1"/>
    </source>
</evidence>
<dbReference type="Gramene" id="rna-AYBTSS11_LOCUS29754">
    <property type="protein sequence ID" value="CAJ1977587.1"/>
    <property type="gene ID" value="gene-AYBTSS11_LOCUS29754"/>
</dbReference>
<dbReference type="Pfam" id="PF08661">
    <property type="entry name" value="Rep_fac-A_3"/>
    <property type="match status" value="1"/>
</dbReference>